<evidence type="ECO:0000313" key="2">
    <source>
        <dbReference type="EMBL" id="RCV44550.1"/>
    </source>
</evidence>
<organism evidence="2">
    <name type="scientific">Setaria italica</name>
    <name type="common">Foxtail millet</name>
    <name type="synonym">Panicum italicum</name>
    <dbReference type="NCBI Taxonomy" id="4555"/>
    <lineage>
        <taxon>Eukaryota</taxon>
        <taxon>Viridiplantae</taxon>
        <taxon>Streptophyta</taxon>
        <taxon>Embryophyta</taxon>
        <taxon>Tracheophyta</taxon>
        <taxon>Spermatophyta</taxon>
        <taxon>Magnoliopsida</taxon>
        <taxon>Liliopsida</taxon>
        <taxon>Poales</taxon>
        <taxon>Poaceae</taxon>
        <taxon>PACMAD clade</taxon>
        <taxon>Panicoideae</taxon>
        <taxon>Panicodae</taxon>
        <taxon>Paniceae</taxon>
        <taxon>Cenchrinae</taxon>
        <taxon>Setaria</taxon>
    </lineage>
</organism>
<feature type="region of interest" description="Disordered" evidence="1">
    <location>
        <begin position="1"/>
        <end position="65"/>
    </location>
</feature>
<feature type="compositionally biased region" description="Basic residues" evidence="1">
    <location>
        <begin position="1"/>
        <end position="11"/>
    </location>
</feature>
<proteinExistence type="predicted"/>
<dbReference type="EMBL" id="CM003536">
    <property type="protein sequence ID" value="RCV44550.1"/>
    <property type="molecule type" value="Genomic_DNA"/>
</dbReference>
<name>A0A368SS31_SETIT</name>
<protein>
    <submittedName>
        <fullName evidence="2">Uncharacterized protein</fullName>
    </submittedName>
</protein>
<dbReference type="AlphaFoldDB" id="A0A368SS31"/>
<gene>
    <name evidence="2" type="ORF">SETIT_9G383100v2</name>
</gene>
<reference evidence="2" key="2">
    <citation type="submission" date="2015-07" db="EMBL/GenBank/DDBJ databases">
        <authorList>
            <person name="Noorani M."/>
        </authorList>
    </citation>
    <scope>NUCLEOTIDE SEQUENCE</scope>
    <source>
        <strain evidence="2">Yugu1</strain>
    </source>
</reference>
<accession>A0A368SS31</accession>
<sequence>MQRRRPHRVRRPLPPSAPLSSTPPSLPPAVPRPSASSSSSTSVATHRSSTISKNHGKPAPHPPSREGIFGFVLAALWLENDVLGQEMDKGKVSHADVVYSE</sequence>
<reference evidence="2" key="1">
    <citation type="journal article" date="2012" name="Nat. Biotechnol.">
        <title>Reference genome sequence of the model plant Setaria.</title>
        <authorList>
            <person name="Bennetzen J.L."/>
            <person name="Schmutz J."/>
            <person name="Wang H."/>
            <person name="Percifield R."/>
            <person name="Hawkins J."/>
            <person name="Pontaroli A.C."/>
            <person name="Estep M."/>
            <person name="Feng L."/>
            <person name="Vaughn J.N."/>
            <person name="Grimwood J."/>
            <person name="Jenkins J."/>
            <person name="Barry K."/>
            <person name="Lindquist E."/>
            <person name="Hellsten U."/>
            <person name="Deshpande S."/>
            <person name="Wang X."/>
            <person name="Wu X."/>
            <person name="Mitros T."/>
            <person name="Triplett J."/>
            <person name="Yang X."/>
            <person name="Ye C.Y."/>
            <person name="Mauro-Herrera M."/>
            <person name="Wang L."/>
            <person name="Li P."/>
            <person name="Sharma M."/>
            <person name="Sharma R."/>
            <person name="Ronald P.C."/>
            <person name="Panaud O."/>
            <person name="Kellogg E.A."/>
            <person name="Brutnell T.P."/>
            <person name="Doust A.N."/>
            <person name="Tuskan G.A."/>
            <person name="Rokhsar D."/>
            <person name="Devos K.M."/>
        </authorList>
    </citation>
    <scope>NUCLEOTIDE SEQUENCE [LARGE SCALE GENOMIC DNA]</scope>
    <source>
        <strain evidence="2">Yugu1</strain>
    </source>
</reference>
<evidence type="ECO:0000256" key="1">
    <source>
        <dbReference type="SAM" id="MobiDB-lite"/>
    </source>
</evidence>
<feature type="compositionally biased region" description="Low complexity" evidence="1">
    <location>
        <begin position="32"/>
        <end position="50"/>
    </location>
</feature>